<keyword evidence="13" id="KW-0472">Membrane</keyword>
<dbReference type="Gene3D" id="1.20.5.4130">
    <property type="match status" value="1"/>
</dbReference>
<evidence type="ECO:0000256" key="8">
    <source>
        <dbReference type="ARBA" id="ARBA00022737"/>
    </source>
</evidence>
<evidence type="ECO:0000256" key="9">
    <source>
        <dbReference type="ARBA" id="ARBA00022741"/>
    </source>
</evidence>
<accession>A0A9J6A853</accession>
<dbReference type="Gene3D" id="1.10.8.430">
    <property type="entry name" value="Helical domain of apoptotic protease-activating factors"/>
    <property type="match status" value="1"/>
</dbReference>
<evidence type="ECO:0000256" key="3">
    <source>
        <dbReference type="ARBA" id="ARBA00004496"/>
    </source>
</evidence>
<keyword evidence="12" id="KW-0175">Coiled coil</keyword>
<sequence length="878" mass="101084">MFILRPFMAAYSAVTCLLQTLEQRNPQLFDALTAKALESIHATAQYFYNFLEGSGNKNVEKIKSLEEKIRIAANHAKYAVELKISDIIDGICCFNENVQQEDLPVVVDEMDTIKKEMMEIIASGFNTTTHDDDDDQILELSRDSLIATSSTYLEDDIVHGLDDDLEIIIKRLLTGQSRDLEIVTITGMGGIGKTTLARKAYNHLAIRYHHFDILAWVTISQEFRGRNVLLEALHCISKQTVSSNAKDYDNKDDSELAGLVKKELNGRRYFVVVDDIWSKDDWDSIRGIFPDCNNRSRILLTTRETEVAIYATTSSPHKMNHLDLDNSWKLLRDQVFGLEHDHPPELGEIGKEIAEKCQGLPITISVISGHLFKVDRTLESWKDVAQTLSEVLASHPDKWLGVLGLSYHHLPIHLKPCFLSMACFPEDFQVDTRRLIQLWIAEGFIRMSGRSRKSLEEVAVYYLEDLISRNLIMARKGRFNGEIKECAMHDLLREFCLIEAKMTKFIYVVRTDQEVLTLPTQKHNGDRFSFQSQFCSAEDFIYRLPFFTRSIYIFCSTGYVYFGQFNLLRVLVFPHSWFSFPFDLTNLFHLRYLEVQRFDCPPESISKLQNLQTLIQHEPNDIESYRTIPGTIWLMKNLRHVHLGSPSYLPSPRISELEIGILPNLEELSGLCSFSCTNDVFKSIPNLKRLMVRVSWSKEDAMTKPLIDMSSLTKLEALKCFRSAWKAISIRRFSFPTSLKMLTLTGNYRFPWEEISTLALLPNLEKLKLKETPTTGEVWRLSDDNKFQSLKLLIFSDVYFQHWEASSDSFPNLKRLVLKYCSFLREIPTDFGEIGTLESIELHYCGTGAEDCARKIEQEQEDMGNNSLKVYIHNRRGN</sequence>
<dbReference type="FunFam" id="3.40.50.300:FF:001091">
    <property type="entry name" value="Probable disease resistance protein At1g61300"/>
    <property type="match status" value="1"/>
</dbReference>
<evidence type="ECO:0000259" key="15">
    <source>
        <dbReference type="Pfam" id="PF23559"/>
    </source>
</evidence>
<evidence type="ECO:0000256" key="5">
    <source>
        <dbReference type="ARBA" id="ARBA00022490"/>
    </source>
</evidence>
<dbReference type="FunFam" id="1.10.10.10:FF:000322">
    <property type="entry name" value="Probable disease resistance protein At1g63360"/>
    <property type="match status" value="1"/>
</dbReference>
<keyword evidence="9" id="KW-0547">Nucleotide-binding</keyword>
<feature type="domain" description="Disease resistance R13L4/SHOC-2-like LRR" evidence="16">
    <location>
        <begin position="549"/>
        <end position="750"/>
    </location>
</feature>
<dbReference type="GO" id="GO:0005524">
    <property type="term" value="F:ATP binding"/>
    <property type="evidence" value="ECO:0007669"/>
    <property type="project" value="UniProtKB-KW"/>
</dbReference>
<dbReference type="InterPro" id="IPR058922">
    <property type="entry name" value="WHD_DRP"/>
</dbReference>
<dbReference type="InterPro" id="IPR044974">
    <property type="entry name" value="Disease_R_plants"/>
</dbReference>
<keyword evidence="18" id="KW-1185">Reference proteome</keyword>
<evidence type="ECO:0000259" key="16">
    <source>
        <dbReference type="Pfam" id="PF23598"/>
    </source>
</evidence>
<keyword evidence="10" id="KW-0611">Plant defense</keyword>
<dbReference type="InterPro" id="IPR032675">
    <property type="entry name" value="LRR_dom_sf"/>
</dbReference>
<dbReference type="SUPFAM" id="SSF52058">
    <property type="entry name" value="L domain-like"/>
    <property type="match status" value="1"/>
</dbReference>
<evidence type="ECO:0000313" key="18">
    <source>
        <dbReference type="Proteomes" id="UP000824120"/>
    </source>
</evidence>
<comment type="subcellular location">
    <subcellularLocation>
        <location evidence="3">Cytoplasm</location>
    </subcellularLocation>
    <subcellularLocation>
        <location evidence="2">Membrane</location>
        <topology evidence="2">Peripheral membrane protein</topology>
    </subcellularLocation>
</comment>
<dbReference type="GO" id="GO:0009626">
    <property type="term" value="P:plant-type hypersensitive response"/>
    <property type="evidence" value="ECO:0007669"/>
    <property type="project" value="UniProtKB-KW"/>
</dbReference>
<dbReference type="Pfam" id="PF23598">
    <property type="entry name" value="LRR_14"/>
    <property type="match status" value="1"/>
</dbReference>
<dbReference type="OrthoDB" id="1289102at2759"/>
<dbReference type="InterPro" id="IPR042197">
    <property type="entry name" value="Apaf_helical"/>
</dbReference>
<dbReference type="GO" id="GO:0016020">
    <property type="term" value="C:membrane"/>
    <property type="evidence" value="ECO:0007669"/>
    <property type="project" value="UniProtKB-SubCell"/>
</dbReference>
<feature type="domain" description="Disease resistance protein winged helix" evidence="15">
    <location>
        <begin position="424"/>
        <end position="495"/>
    </location>
</feature>
<dbReference type="InterPro" id="IPR055414">
    <property type="entry name" value="LRR_R13L4/SHOC2-like"/>
</dbReference>
<keyword evidence="11" id="KW-0067">ATP-binding</keyword>
<dbReference type="InterPro" id="IPR027417">
    <property type="entry name" value="P-loop_NTPase"/>
</dbReference>
<evidence type="ECO:0000256" key="2">
    <source>
        <dbReference type="ARBA" id="ARBA00004170"/>
    </source>
</evidence>
<dbReference type="PANTHER" id="PTHR23155:SF1152">
    <property type="entry name" value="AAA+ ATPASE DOMAIN-CONTAINING PROTEIN"/>
    <property type="match status" value="1"/>
</dbReference>
<dbReference type="EMBL" id="JACXVP010000002">
    <property type="protein sequence ID" value="KAG5620584.1"/>
    <property type="molecule type" value="Genomic_DNA"/>
</dbReference>
<evidence type="ECO:0000256" key="4">
    <source>
        <dbReference type="ARBA" id="ARBA00008894"/>
    </source>
</evidence>
<protein>
    <submittedName>
        <fullName evidence="17">Uncharacterized protein</fullName>
    </submittedName>
</protein>
<dbReference type="InterPro" id="IPR036388">
    <property type="entry name" value="WH-like_DNA-bd_sf"/>
</dbReference>
<dbReference type="PANTHER" id="PTHR23155">
    <property type="entry name" value="DISEASE RESISTANCE PROTEIN RP"/>
    <property type="match status" value="1"/>
</dbReference>
<evidence type="ECO:0000256" key="1">
    <source>
        <dbReference type="ARBA" id="ARBA00002074"/>
    </source>
</evidence>
<dbReference type="Pfam" id="PF23559">
    <property type="entry name" value="WHD_DRP"/>
    <property type="match status" value="1"/>
</dbReference>
<keyword evidence="8" id="KW-0677">Repeat</keyword>
<dbReference type="GO" id="GO:0051607">
    <property type="term" value="P:defense response to virus"/>
    <property type="evidence" value="ECO:0007669"/>
    <property type="project" value="UniProtKB-ARBA"/>
</dbReference>
<dbReference type="GO" id="GO:0005737">
    <property type="term" value="C:cytoplasm"/>
    <property type="evidence" value="ECO:0007669"/>
    <property type="project" value="UniProtKB-SubCell"/>
</dbReference>
<dbReference type="Gene3D" id="3.40.50.300">
    <property type="entry name" value="P-loop containing nucleotide triphosphate hydrolases"/>
    <property type="match status" value="1"/>
</dbReference>
<evidence type="ECO:0000256" key="7">
    <source>
        <dbReference type="ARBA" id="ARBA00022667"/>
    </source>
</evidence>
<comment type="function">
    <text evidence="1">Confers resistance to late blight (Phytophthora infestans) races carrying the avirulence gene Avr1. Resistance proteins guard the plant against pathogens that contain an appropriate avirulence protein via an indirect interaction with this avirulence protein. That triggers a defense system including the hypersensitive response, which restricts the pathogen growth.</text>
</comment>
<gene>
    <name evidence="17" type="ORF">H5410_005802</name>
</gene>
<feature type="domain" description="NB-ARC" evidence="14">
    <location>
        <begin position="163"/>
        <end position="336"/>
    </location>
</feature>
<keyword evidence="7" id="KW-0381">Hypersensitive response</keyword>
<evidence type="ECO:0000256" key="12">
    <source>
        <dbReference type="ARBA" id="ARBA00023054"/>
    </source>
</evidence>
<evidence type="ECO:0000256" key="11">
    <source>
        <dbReference type="ARBA" id="ARBA00022840"/>
    </source>
</evidence>
<evidence type="ECO:0000256" key="13">
    <source>
        <dbReference type="ARBA" id="ARBA00023136"/>
    </source>
</evidence>
<dbReference type="Proteomes" id="UP000824120">
    <property type="component" value="Chromosome 2"/>
</dbReference>
<reference evidence="17 18" key="1">
    <citation type="submission" date="2020-09" db="EMBL/GenBank/DDBJ databases">
        <title>De no assembly of potato wild relative species, Solanum commersonii.</title>
        <authorList>
            <person name="Cho K."/>
        </authorList>
    </citation>
    <scope>NUCLEOTIDE SEQUENCE [LARGE SCALE GENOMIC DNA]</scope>
    <source>
        <strain evidence="17">LZ3.2</strain>
        <tissue evidence="17">Leaf</tissue>
    </source>
</reference>
<evidence type="ECO:0000256" key="6">
    <source>
        <dbReference type="ARBA" id="ARBA00022614"/>
    </source>
</evidence>
<dbReference type="Gene3D" id="1.10.10.10">
    <property type="entry name" value="Winged helix-like DNA-binding domain superfamily/Winged helix DNA-binding domain"/>
    <property type="match status" value="1"/>
</dbReference>
<dbReference type="PRINTS" id="PR00364">
    <property type="entry name" value="DISEASERSIST"/>
</dbReference>
<dbReference type="AlphaFoldDB" id="A0A9J6A853"/>
<keyword evidence="6" id="KW-0433">Leucine-rich repeat</keyword>
<dbReference type="SUPFAM" id="SSF52540">
    <property type="entry name" value="P-loop containing nucleoside triphosphate hydrolases"/>
    <property type="match status" value="1"/>
</dbReference>
<evidence type="ECO:0000256" key="10">
    <source>
        <dbReference type="ARBA" id="ARBA00022821"/>
    </source>
</evidence>
<organism evidence="17 18">
    <name type="scientific">Solanum commersonii</name>
    <name type="common">Commerson's wild potato</name>
    <name type="synonym">Commerson's nightshade</name>
    <dbReference type="NCBI Taxonomy" id="4109"/>
    <lineage>
        <taxon>Eukaryota</taxon>
        <taxon>Viridiplantae</taxon>
        <taxon>Streptophyta</taxon>
        <taxon>Embryophyta</taxon>
        <taxon>Tracheophyta</taxon>
        <taxon>Spermatophyta</taxon>
        <taxon>Magnoliopsida</taxon>
        <taxon>eudicotyledons</taxon>
        <taxon>Gunneridae</taxon>
        <taxon>Pentapetalae</taxon>
        <taxon>asterids</taxon>
        <taxon>lamiids</taxon>
        <taxon>Solanales</taxon>
        <taxon>Solanaceae</taxon>
        <taxon>Solanoideae</taxon>
        <taxon>Solaneae</taxon>
        <taxon>Solanum</taxon>
    </lineage>
</organism>
<evidence type="ECO:0000313" key="17">
    <source>
        <dbReference type="EMBL" id="KAG5620584.1"/>
    </source>
</evidence>
<proteinExistence type="inferred from homology"/>
<dbReference type="InterPro" id="IPR002182">
    <property type="entry name" value="NB-ARC"/>
</dbReference>
<keyword evidence="5" id="KW-0963">Cytoplasm</keyword>
<dbReference type="Gene3D" id="3.80.10.10">
    <property type="entry name" value="Ribonuclease Inhibitor"/>
    <property type="match status" value="1"/>
</dbReference>
<evidence type="ECO:0000259" key="14">
    <source>
        <dbReference type="Pfam" id="PF00931"/>
    </source>
</evidence>
<dbReference type="GO" id="GO:0043531">
    <property type="term" value="F:ADP binding"/>
    <property type="evidence" value="ECO:0007669"/>
    <property type="project" value="InterPro"/>
</dbReference>
<name>A0A9J6A853_SOLCO</name>
<comment type="similarity">
    <text evidence="4">Belongs to the disease resistance NB-LRR family.</text>
</comment>
<dbReference type="Pfam" id="PF00931">
    <property type="entry name" value="NB-ARC"/>
    <property type="match status" value="1"/>
</dbReference>
<comment type="caution">
    <text evidence="17">The sequence shown here is derived from an EMBL/GenBank/DDBJ whole genome shotgun (WGS) entry which is preliminary data.</text>
</comment>